<name>A0A0D6MQJ4_9PROT</name>
<comment type="caution">
    <text evidence="2">The sequence shown here is derived from an EMBL/GenBank/DDBJ whole genome shotgun (WGS) entry which is preliminary data.</text>
</comment>
<evidence type="ECO:0000313" key="2">
    <source>
        <dbReference type="EMBL" id="GAN55675.1"/>
    </source>
</evidence>
<keyword evidence="1" id="KW-0472">Membrane</keyword>
<keyword evidence="1" id="KW-0812">Transmembrane</keyword>
<keyword evidence="3" id="KW-1185">Reference proteome</keyword>
<proteinExistence type="predicted"/>
<reference evidence="2 3" key="1">
    <citation type="submission" date="2012-10" db="EMBL/GenBank/DDBJ databases">
        <title>Genome sequencing of Tanticharoenia sakaeratensis NBRC 103193.</title>
        <authorList>
            <person name="Azuma Y."/>
            <person name="Hadano H."/>
            <person name="Hirakawa H."/>
            <person name="Matsushita K."/>
        </authorList>
    </citation>
    <scope>NUCLEOTIDE SEQUENCE [LARGE SCALE GENOMIC DNA]</scope>
    <source>
        <strain evidence="2 3">NBRC 103193</strain>
    </source>
</reference>
<organism evidence="2 3">
    <name type="scientific">Tanticharoenia sakaeratensis NBRC 103193</name>
    <dbReference type="NCBI Taxonomy" id="1231623"/>
    <lineage>
        <taxon>Bacteria</taxon>
        <taxon>Pseudomonadati</taxon>
        <taxon>Pseudomonadota</taxon>
        <taxon>Alphaproteobacteria</taxon>
        <taxon>Acetobacterales</taxon>
        <taxon>Acetobacteraceae</taxon>
        <taxon>Tanticharoenia</taxon>
    </lineage>
</organism>
<accession>A0A0D6MQJ4</accession>
<dbReference type="NCBIfam" id="NF040576">
    <property type="entry name" value="T2SS_GspM_XpsM"/>
    <property type="match status" value="1"/>
</dbReference>
<dbReference type="Pfam" id="PF10741">
    <property type="entry name" value="T2SSM_b"/>
    <property type="match status" value="1"/>
</dbReference>
<evidence type="ECO:0000313" key="3">
    <source>
        <dbReference type="Proteomes" id="UP000032679"/>
    </source>
</evidence>
<keyword evidence="1" id="KW-1133">Transmembrane helix</keyword>
<gene>
    <name evidence="2" type="ORF">Tasa_055_006</name>
</gene>
<dbReference type="EMBL" id="BALE01000055">
    <property type="protein sequence ID" value="GAN55675.1"/>
    <property type="molecule type" value="Genomic_DNA"/>
</dbReference>
<dbReference type="STRING" id="1231623.Tasa_055_006"/>
<dbReference type="Proteomes" id="UP000032679">
    <property type="component" value="Unassembled WGS sequence"/>
</dbReference>
<dbReference type="InterPro" id="IPR034756">
    <property type="entry name" value="T2SSM_b"/>
</dbReference>
<feature type="transmembrane region" description="Helical" evidence="1">
    <location>
        <begin position="20"/>
        <end position="44"/>
    </location>
</feature>
<dbReference type="AlphaFoldDB" id="A0A0D6MQJ4"/>
<protein>
    <submittedName>
        <fullName evidence="2">General secretion pathway protein M</fullName>
    </submittedName>
</protein>
<dbReference type="Gene3D" id="3.30.70.60">
    <property type="match status" value="1"/>
</dbReference>
<dbReference type="InterPro" id="IPR014717">
    <property type="entry name" value="Transl_elong_EF1B/ribsomal_bS6"/>
</dbReference>
<sequence length="206" mass="21334">MSLRMDAIALPQGRAGRLSALGLTLVAALILWLGLLSPLVGLYADRAARLHDDRALLTRMSALGARVPALRSQLAAIGADAPGHDSFLPGSRDASAAAALQQMVMSIAGEHALTLASVTVLRAEPAGDSRRIGVRLAFSARWSDLVAFLHAVDASRPSLVADDLSVQAQGSGDQLDVGLTVQGFRAASSGAKDMTMPDTTTSEPAE</sequence>
<dbReference type="RefSeq" id="WP_048851057.1">
    <property type="nucleotide sequence ID" value="NZ_BALE01000055.1"/>
</dbReference>
<evidence type="ECO:0000256" key="1">
    <source>
        <dbReference type="SAM" id="Phobius"/>
    </source>
</evidence>